<dbReference type="AlphaFoldDB" id="A0A1Q9D7G4"/>
<feature type="region of interest" description="Disordered" evidence="1">
    <location>
        <begin position="663"/>
        <end position="689"/>
    </location>
</feature>
<sequence length="789" mass="85712">MAERNSGEDQDRRPGDDQEDGPGEHQEQDNADDEPAQASSSWERPSSSWERPGARPGNTPAKQPLTEYKKWYNRNRPGKKERQEGAKARGIPLPPGVWPGSDAKGKSSKGKDKGKGKGKEKGKQDKGEQGKGKGQPGKVGGRTPPPPPPRKRPAAALVEPGDSQRPAEEQDYSYYSTEEEGPQAKARIDLVPNPAFLEQIRAGTEARGQGQRQGQVAAPQGPAGEPSSEGSSSDEEDDRPANPGENQDRDVNKRKEPPPRSPTEPATSPREESPSPGEDQEEATQPKPNPSEGTSPPEVSVSPRDTVEVNIGDPHPDPVIPGANQEPQPEEAEKQSAGAREDTGPKEKETSPELVATPRGGDSSSSWAAAREALNQPQALHPEPDYNVTMTFTVQMKKDVNPCHSRYHPQVKVKYTDLEAGDTSLDLVVAGLGGSRIVTQAPHRPGVVWKLSTYPQDPEVKICRVFGAVTPGLIKKAGVHQLWEQGYKAKEDPLWVNLIEMEAMTPLPAELSDTLVIQAMFSVALAAKVVYVRDVGRGNLGLRPPTPEEGGLPVLVFIDVNGWQAYEEGQYPKWPNQAQLSGFWKTIASHNAEMKNELKGLVEQYHTSLEKVTCALKVYAKSRLPEADYTALLRTLVKAQVLALSPEGVLGQPLLPEGYVHDLVPGHDNKPSTGATSTSSAGGPGKLVANQSDEASKDWLLETSSEALFLTKRLEQRFNNTAMEVQVPFGKGLAGTKLVGLHNNFHSDSMRPALMQAQEQSLQHLFHKAAEHMQQLQGFQDCLLSSFSM</sequence>
<name>A0A1Q9D7G4_SYMMI</name>
<evidence type="ECO:0000313" key="2">
    <source>
        <dbReference type="EMBL" id="OLP91078.1"/>
    </source>
</evidence>
<reference evidence="2 3" key="1">
    <citation type="submission" date="2016-02" db="EMBL/GenBank/DDBJ databases">
        <title>Genome analysis of coral dinoflagellate symbionts highlights evolutionary adaptations to a symbiotic lifestyle.</title>
        <authorList>
            <person name="Aranda M."/>
            <person name="Li Y."/>
            <person name="Liew Y.J."/>
            <person name="Baumgarten S."/>
            <person name="Simakov O."/>
            <person name="Wilson M."/>
            <person name="Piel J."/>
            <person name="Ashoor H."/>
            <person name="Bougouffa S."/>
            <person name="Bajic V.B."/>
            <person name="Ryu T."/>
            <person name="Ravasi T."/>
            <person name="Bayer T."/>
            <person name="Micklem G."/>
            <person name="Kim H."/>
            <person name="Bhak J."/>
            <person name="Lajeunesse T.C."/>
            <person name="Voolstra C.R."/>
        </authorList>
    </citation>
    <scope>NUCLEOTIDE SEQUENCE [LARGE SCALE GENOMIC DNA]</scope>
    <source>
        <strain evidence="2 3">CCMP2467</strain>
    </source>
</reference>
<dbReference type="Proteomes" id="UP000186817">
    <property type="component" value="Unassembled WGS sequence"/>
</dbReference>
<comment type="caution">
    <text evidence="2">The sequence shown here is derived from an EMBL/GenBank/DDBJ whole genome shotgun (WGS) entry which is preliminary data.</text>
</comment>
<keyword evidence="3" id="KW-1185">Reference proteome</keyword>
<feature type="compositionally biased region" description="Basic and acidic residues" evidence="1">
    <location>
        <begin position="103"/>
        <end position="131"/>
    </location>
</feature>
<feature type="compositionally biased region" description="Basic and acidic residues" evidence="1">
    <location>
        <begin position="331"/>
        <end position="351"/>
    </location>
</feature>
<organism evidence="2 3">
    <name type="scientific">Symbiodinium microadriaticum</name>
    <name type="common">Dinoflagellate</name>
    <name type="synonym">Zooxanthella microadriatica</name>
    <dbReference type="NCBI Taxonomy" id="2951"/>
    <lineage>
        <taxon>Eukaryota</taxon>
        <taxon>Sar</taxon>
        <taxon>Alveolata</taxon>
        <taxon>Dinophyceae</taxon>
        <taxon>Suessiales</taxon>
        <taxon>Symbiodiniaceae</taxon>
        <taxon>Symbiodinium</taxon>
    </lineage>
</organism>
<feature type="compositionally biased region" description="Basic and acidic residues" evidence="1">
    <location>
        <begin position="1"/>
        <end position="28"/>
    </location>
</feature>
<accession>A0A1Q9D7G4</accession>
<evidence type="ECO:0000313" key="3">
    <source>
        <dbReference type="Proteomes" id="UP000186817"/>
    </source>
</evidence>
<feature type="compositionally biased region" description="Low complexity" evidence="1">
    <location>
        <begin position="39"/>
        <end position="51"/>
    </location>
</feature>
<protein>
    <submittedName>
        <fullName evidence="2">Uncharacterized protein</fullName>
    </submittedName>
</protein>
<gene>
    <name evidence="2" type="ORF">AK812_SmicGene27254</name>
</gene>
<dbReference type="EMBL" id="LSRX01000680">
    <property type="protein sequence ID" value="OLP91078.1"/>
    <property type="molecule type" value="Genomic_DNA"/>
</dbReference>
<feature type="region of interest" description="Disordered" evidence="1">
    <location>
        <begin position="1"/>
        <end position="367"/>
    </location>
</feature>
<evidence type="ECO:0000256" key="1">
    <source>
        <dbReference type="SAM" id="MobiDB-lite"/>
    </source>
</evidence>
<proteinExistence type="predicted"/>
<feature type="compositionally biased region" description="Basic and acidic residues" evidence="1">
    <location>
        <begin position="78"/>
        <end position="87"/>
    </location>
</feature>
<feature type="compositionally biased region" description="Basic and acidic residues" evidence="1">
    <location>
        <begin position="246"/>
        <end position="258"/>
    </location>
</feature>
<feature type="compositionally biased region" description="Low complexity" evidence="1">
    <location>
        <begin position="671"/>
        <end position="681"/>
    </location>
</feature>
<feature type="compositionally biased region" description="Low complexity" evidence="1">
    <location>
        <begin position="201"/>
        <end position="231"/>
    </location>
</feature>